<organism evidence="1 2">
    <name type="scientific">Ixodes persulcatus</name>
    <name type="common">Taiga tick</name>
    <dbReference type="NCBI Taxonomy" id="34615"/>
    <lineage>
        <taxon>Eukaryota</taxon>
        <taxon>Metazoa</taxon>
        <taxon>Ecdysozoa</taxon>
        <taxon>Arthropoda</taxon>
        <taxon>Chelicerata</taxon>
        <taxon>Arachnida</taxon>
        <taxon>Acari</taxon>
        <taxon>Parasitiformes</taxon>
        <taxon>Ixodida</taxon>
        <taxon>Ixodoidea</taxon>
        <taxon>Ixodidae</taxon>
        <taxon>Ixodinae</taxon>
        <taxon>Ixodes</taxon>
    </lineage>
</organism>
<reference evidence="1 2" key="1">
    <citation type="journal article" date="2020" name="Cell">
        <title>Large-Scale Comparative Analyses of Tick Genomes Elucidate Their Genetic Diversity and Vector Capacities.</title>
        <authorList>
            <consortium name="Tick Genome and Microbiome Consortium (TIGMIC)"/>
            <person name="Jia N."/>
            <person name="Wang J."/>
            <person name="Shi W."/>
            <person name="Du L."/>
            <person name="Sun Y."/>
            <person name="Zhan W."/>
            <person name="Jiang J.F."/>
            <person name="Wang Q."/>
            <person name="Zhang B."/>
            <person name="Ji P."/>
            <person name="Bell-Sakyi L."/>
            <person name="Cui X.M."/>
            <person name="Yuan T.T."/>
            <person name="Jiang B.G."/>
            <person name="Yang W.F."/>
            <person name="Lam T.T."/>
            <person name="Chang Q.C."/>
            <person name="Ding S.J."/>
            <person name="Wang X.J."/>
            <person name="Zhu J.G."/>
            <person name="Ruan X.D."/>
            <person name="Zhao L."/>
            <person name="Wei J.T."/>
            <person name="Ye R.Z."/>
            <person name="Que T.C."/>
            <person name="Du C.H."/>
            <person name="Zhou Y.H."/>
            <person name="Cheng J.X."/>
            <person name="Dai P.F."/>
            <person name="Guo W.B."/>
            <person name="Han X.H."/>
            <person name="Huang E.J."/>
            <person name="Li L.F."/>
            <person name="Wei W."/>
            <person name="Gao Y.C."/>
            <person name="Liu J.Z."/>
            <person name="Shao H.Z."/>
            <person name="Wang X."/>
            <person name="Wang C.C."/>
            <person name="Yang T.C."/>
            <person name="Huo Q.B."/>
            <person name="Li W."/>
            <person name="Chen H.Y."/>
            <person name="Chen S.E."/>
            <person name="Zhou L.G."/>
            <person name="Ni X.B."/>
            <person name="Tian J.H."/>
            <person name="Sheng Y."/>
            <person name="Liu T."/>
            <person name="Pan Y.S."/>
            <person name="Xia L.Y."/>
            <person name="Li J."/>
            <person name="Zhao F."/>
            <person name="Cao W.C."/>
        </authorList>
    </citation>
    <scope>NUCLEOTIDE SEQUENCE [LARGE SCALE GENOMIC DNA]</scope>
    <source>
        <strain evidence="1">Iper-2018</strain>
    </source>
</reference>
<evidence type="ECO:0000313" key="1">
    <source>
        <dbReference type="EMBL" id="KAG0413644.1"/>
    </source>
</evidence>
<feature type="non-terminal residue" evidence="1">
    <location>
        <position position="783"/>
    </location>
</feature>
<evidence type="ECO:0000313" key="2">
    <source>
        <dbReference type="Proteomes" id="UP000805193"/>
    </source>
</evidence>
<feature type="non-terminal residue" evidence="1">
    <location>
        <position position="1"/>
    </location>
</feature>
<sequence>DEEVGRTSAADEEKEDASVWLLWDGPSLIQLPRPSASRLLWPRIDTAAAPTSTSTWTRKGGGGASGTEYGKLRQRAFPDFQQPLRRASAVATTLPRAKMAWQVKIRNASTPTPCTGNKYHWQAQQAFRQQSRLGCMNQQVTCLGFRLLYRRLYKPPCEERSRVWLTCFVPQPSAHTTQDHLQSPHQDNDGGYDNKPSVRNGGGSRKKKKKKKSHLNRKSMRLSNDTYRIEDIPGHKRTQRFYTSTAPVDKLKRVNTFDVDIEEISSSGFPRAATPLFVEIHHRRRESDSSNNDSDDSYIPYVPLKERRKQQLSRLGRLHAIMQEEKRDRSGGSTATDDEDDQRDEYGRKSNVSLLDQHTELKKKAEARKESALEKQLKEEEKILESVAERRALMGVAELAKGIQYDQPIQTGWRPPGYLTSMLPKQQEDIRKKFHILVEGEGIPSPITTFKEMKFPRTILASLRRKGITQPTPIQMQGLPAVLSGRDMIGIAFTGSGKTLVFVLPLLMFCLEQEKRLPFVQNEGPYGLVVCPSRELAKQTFEIVSFFVRALEEAGYPSLRGCLCIGGTSVREQLEIVRRGVHVMVATPGRLMDMLDKKMVNLDMCRYLCLDEADRMIDMGFEEDVRTIFSFFKGQRQTLLFSATMPKKIQNFARSALVKPITVNVGRAGAASLDVVQEVEYVKQEAKIVHLLETLQKTAPPVLIFAEKKQDVDAIHEYLLLKGVEAVAIHGGKDQEERSRAVDAFRRAEKDVLVATDVASKGLDFENIQHVINYDMPEDIENY</sequence>
<accession>A0AC60P2M7</accession>
<dbReference type="EMBL" id="JABSTQ010011243">
    <property type="protein sequence ID" value="KAG0413644.1"/>
    <property type="molecule type" value="Genomic_DNA"/>
</dbReference>
<comment type="caution">
    <text evidence="1">The sequence shown here is derived from an EMBL/GenBank/DDBJ whole genome shotgun (WGS) entry which is preliminary data.</text>
</comment>
<proteinExistence type="predicted"/>
<gene>
    <name evidence="1" type="ORF">HPB47_009200</name>
</gene>
<protein>
    <submittedName>
        <fullName evidence="1">Uncharacterized protein</fullName>
    </submittedName>
</protein>
<keyword evidence="2" id="KW-1185">Reference proteome</keyword>
<dbReference type="Proteomes" id="UP000805193">
    <property type="component" value="Unassembled WGS sequence"/>
</dbReference>
<name>A0AC60P2M7_IXOPE</name>